<dbReference type="SUPFAM" id="SSF56672">
    <property type="entry name" value="DNA/RNA polymerases"/>
    <property type="match status" value="1"/>
</dbReference>
<name>A0A9Q3HZZ9_9BASI</name>
<sequence>MREKLIDLLLKHKNTFATGKVPLGAIIGHEVDFILNVEKPYPPMLRRQAYPASSRDREALEVHIKELIDPGLLRKVGHNEEVEVTKNVIITWKNGKLRMVLDFRVLKTYAIPDR</sequence>
<dbReference type="EMBL" id="AVOT02028584">
    <property type="protein sequence ID" value="MBW0521109.1"/>
    <property type="molecule type" value="Genomic_DNA"/>
</dbReference>
<dbReference type="Proteomes" id="UP000765509">
    <property type="component" value="Unassembled WGS sequence"/>
</dbReference>
<evidence type="ECO:0000313" key="2">
    <source>
        <dbReference type="Proteomes" id="UP000765509"/>
    </source>
</evidence>
<reference evidence="1" key="1">
    <citation type="submission" date="2021-03" db="EMBL/GenBank/DDBJ databases">
        <title>Draft genome sequence of rust myrtle Austropuccinia psidii MF-1, a brazilian biotype.</title>
        <authorList>
            <person name="Quecine M.C."/>
            <person name="Pachon D.M.R."/>
            <person name="Bonatelli M.L."/>
            <person name="Correr F.H."/>
            <person name="Franceschini L.M."/>
            <person name="Leite T.F."/>
            <person name="Margarido G.R.A."/>
            <person name="Almeida C.A."/>
            <person name="Ferrarezi J.A."/>
            <person name="Labate C.A."/>
        </authorList>
    </citation>
    <scope>NUCLEOTIDE SEQUENCE</scope>
    <source>
        <strain evidence="1">MF-1</strain>
    </source>
</reference>
<comment type="caution">
    <text evidence="1">The sequence shown here is derived from an EMBL/GenBank/DDBJ whole genome shotgun (WGS) entry which is preliminary data.</text>
</comment>
<proteinExistence type="predicted"/>
<accession>A0A9Q3HZZ9</accession>
<keyword evidence="2" id="KW-1185">Reference proteome</keyword>
<dbReference type="OrthoDB" id="2595244at2759"/>
<dbReference type="AlphaFoldDB" id="A0A9Q3HZZ9"/>
<protein>
    <submittedName>
        <fullName evidence="1">Uncharacterized protein</fullName>
    </submittedName>
</protein>
<dbReference type="InterPro" id="IPR043502">
    <property type="entry name" value="DNA/RNA_pol_sf"/>
</dbReference>
<organism evidence="1 2">
    <name type="scientific">Austropuccinia psidii MF-1</name>
    <dbReference type="NCBI Taxonomy" id="1389203"/>
    <lineage>
        <taxon>Eukaryota</taxon>
        <taxon>Fungi</taxon>
        <taxon>Dikarya</taxon>
        <taxon>Basidiomycota</taxon>
        <taxon>Pucciniomycotina</taxon>
        <taxon>Pucciniomycetes</taxon>
        <taxon>Pucciniales</taxon>
        <taxon>Sphaerophragmiaceae</taxon>
        <taxon>Austropuccinia</taxon>
    </lineage>
</organism>
<gene>
    <name evidence="1" type="ORF">O181_060824</name>
</gene>
<dbReference type="Gene3D" id="3.10.10.10">
    <property type="entry name" value="HIV Type 1 Reverse Transcriptase, subunit A, domain 1"/>
    <property type="match status" value="1"/>
</dbReference>
<evidence type="ECO:0000313" key="1">
    <source>
        <dbReference type="EMBL" id="MBW0521109.1"/>
    </source>
</evidence>